<name>B0SW82_CAUSK</name>
<sequence>MTSDPEKLIAGCVTVAAKIRALDAAGYPRAEIARMLGKRYQHVRNVLEEPKAATLNVYQAPPGLAEADTKPFQHAIPHTYWLEVGANGSVILPPEVLDALGARPGGMIIADLGEESFTLISGMTGIQRMKARLAQHSPPGAPMSEELIEDRRREAAIDELEAQMDEARMRRGG</sequence>
<dbReference type="KEGG" id="cak:Caul_0949"/>
<gene>
    <name evidence="1" type="ordered locus">Caul_0949</name>
</gene>
<reference evidence="1" key="1">
    <citation type="submission" date="2008-01" db="EMBL/GenBank/DDBJ databases">
        <title>Complete sequence of chromosome of Caulobacter sp. K31.</title>
        <authorList>
            <consortium name="US DOE Joint Genome Institute"/>
            <person name="Copeland A."/>
            <person name="Lucas S."/>
            <person name="Lapidus A."/>
            <person name="Barry K."/>
            <person name="Glavina del Rio T."/>
            <person name="Dalin E."/>
            <person name="Tice H."/>
            <person name="Pitluck S."/>
            <person name="Bruce D."/>
            <person name="Goodwin L."/>
            <person name="Thompson L.S."/>
            <person name="Brettin T."/>
            <person name="Detter J.C."/>
            <person name="Han C."/>
            <person name="Schmutz J."/>
            <person name="Larimer F."/>
            <person name="Land M."/>
            <person name="Hauser L."/>
            <person name="Kyrpides N."/>
            <person name="Kim E."/>
            <person name="Stephens C."/>
            <person name="Richardson P."/>
        </authorList>
    </citation>
    <scope>NUCLEOTIDE SEQUENCE [LARGE SCALE GENOMIC DNA]</scope>
    <source>
        <strain evidence="1">K31</strain>
    </source>
</reference>
<dbReference type="eggNOG" id="COG2002">
    <property type="taxonomic scope" value="Bacteria"/>
</dbReference>
<evidence type="ECO:0008006" key="2">
    <source>
        <dbReference type="Google" id="ProtNLM"/>
    </source>
</evidence>
<accession>B0SW82</accession>
<organism evidence="1">
    <name type="scientific">Caulobacter sp. (strain K31)</name>
    <dbReference type="NCBI Taxonomy" id="366602"/>
    <lineage>
        <taxon>Bacteria</taxon>
        <taxon>Pseudomonadati</taxon>
        <taxon>Pseudomonadota</taxon>
        <taxon>Alphaproteobacteria</taxon>
        <taxon>Caulobacterales</taxon>
        <taxon>Caulobacteraceae</taxon>
        <taxon>Caulobacter</taxon>
    </lineage>
</organism>
<dbReference type="AlphaFoldDB" id="B0SW82"/>
<evidence type="ECO:0000313" key="1">
    <source>
        <dbReference type="EMBL" id="ABZ70079.1"/>
    </source>
</evidence>
<proteinExistence type="predicted"/>
<dbReference type="EMBL" id="CP000927">
    <property type="protein sequence ID" value="ABZ70079.1"/>
    <property type="molecule type" value="Genomic_DNA"/>
</dbReference>
<protein>
    <recommendedName>
        <fullName evidence="2">SpoVT-AbrB domain-containing protein</fullName>
    </recommendedName>
</protein>
<dbReference type="STRING" id="366602.Caul_0949"/>
<dbReference type="HOGENOM" id="CLU_1479531_0_0_5"/>